<dbReference type="RefSeq" id="WP_165278431.1">
    <property type="nucleotide sequence ID" value="NZ_JAUZQE010000006.1"/>
</dbReference>
<keyword evidence="6" id="KW-1185">Reference proteome</keyword>
<evidence type="ECO:0000256" key="2">
    <source>
        <dbReference type="ARBA" id="ARBA00023125"/>
    </source>
</evidence>
<dbReference type="Gene3D" id="1.10.10.10">
    <property type="entry name" value="Winged helix-like DNA-binding domain superfamily/Winged helix DNA-binding domain"/>
    <property type="match status" value="1"/>
</dbReference>
<dbReference type="Pfam" id="PF00196">
    <property type="entry name" value="GerE"/>
    <property type="match status" value="1"/>
</dbReference>
<dbReference type="PRINTS" id="PR00038">
    <property type="entry name" value="HTHLUXR"/>
</dbReference>
<evidence type="ECO:0000313" key="6">
    <source>
        <dbReference type="Proteomes" id="UP001232156"/>
    </source>
</evidence>
<name>A0ABU1D427_9BURK</name>
<evidence type="ECO:0000313" key="5">
    <source>
        <dbReference type="EMBL" id="MDR4125192.1"/>
    </source>
</evidence>
<dbReference type="PROSITE" id="PS50043">
    <property type="entry name" value="HTH_LUXR_2"/>
    <property type="match status" value="1"/>
</dbReference>
<comment type="caution">
    <text evidence="5">The sequence shown here is derived from an EMBL/GenBank/DDBJ whole genome shotgun (WGS) entry which is preliminary data.</text>
</comment>
<dbReference type="SMART" id="SM00421">
    <property type="entry name" value="HTH_LUXR"/>
    <property type="match status" value="1"/>
</dbReference>
<organism evidence="5 6">
    <name type="scientific">Yanghanlia caeni</name>
    <dbReference type="NCBI Taxonomy" id="3064283"/>
    <lineage>
        <taxon>Bacteria</taxon>
        <taxon>Pseudomonadati</taxon>
        <taxon>Pseudomonadota</taxon>
        <taxon>Betaproteobacteria</taxon>
        <taxon>Burkholderiales</taxon>
        <taxon>Alcaligenaceae</taxon>
        <taxon>Yanghanlia</taxon>
    </lineage>
</organism>
<dbReference type="PANTHER" id="PTHR44688:SF16">
    <property type="entry name" value="DNA-BINDING TRANSCRIPTIONAL ACTIVATOR DEVR_DOSR"/>
    <property type="match status" value="1"/>
</dbReference>
<dbReference type="SUPFAM" id="SSF46894">
    <property type="entry name" value="C-terminal effector domain of the bipartite response regulators"/>
    <property type="match status" value="1"/>
</dbReference>
<dbReference type="InterPro" id="IPR000792">
    <property type="entry name" value="Tscrpt_reg_LuxR_C"/>
</dbReference>
<dbReference type="PANTHER" id="PTHR44688">
    <property type="entry name" value="DNA-BINDING TRANSCRIPTIONAL ACTIVATOR DEVR_DOSR"/>
    <property type="match status" value="1"/>
</dbReference>
<gene>
    <name evidence="5" type="ORF">Q8947_04220</name>
</gene>
<evidence type="ECO:0000259" key="4">
    <source>
        <dbReference type="PROSITE" id="PS50043"/>
    </source>
</evidence>
<evidence type="ECO:0000256" key="3">
    <source>
        <dbReference type="ARBA" id="ARBA00023163"/>
    </source>
</evidence>
<keyword evidence="3" id="KW-0804">Transcription</keyword>
<dbReference type="Proteomes" id="UP001232156">
    <property type="component" value="Unassembled WGS sequence"/>
</dbReference>
<keyword evidence="2" id="KW-0238">DNA-binding</keyword>
<dbReference type="InterPro" id="IPR036388">
    <property type="entry name" value="WH-like_DNA-bd_sf"/>
</dbReference>
<protein>
    <submittedName>
        <fullName evidence="5">LuxR family transcriptional regulator</fullName>
    </submittedName>
</protein>
<dbReference type="CDD" id="cd06170">
    <property type="entry name" value="LuxR_C_like"/>
    <property type="match status" value="1"/>
</dbReference>
<dbReference type="InterPro" id="IPR016032">
    <property type="entry name" value="Sig_transdc_resp-reg_C-effctor"/>
</dbReference>
<reference evidence="5 6" key="1">
    <citation type="submission" date="2023-08" db="EMBL/GenBank/DDBJ databases">
        <title>Alcaligenaceae gen. nov., a novel taxon isolated from the sludge of Yixing Pesticide Factory.</title>
        <authorList>
            <person name="Ruan L."/>
        </authorList>
    </citation>
    <scope>NUCLEOTIDE SEQUENCE [LARGE SCALE GENOMIC DNA]</scope>
    <source>
        <strain evidence="5 6">LG-2</strain>
    </source>
</reference>
<dbReference type="EMBL" id="JAUZQE010000006">
    <property type="protein sequence ID" value="MDR4125192.1"/>
    <property type="molecule type" value="Genomic_DNA"/>
</dbReference>
<proteinExistence type="predicted"/>
<keyword evidence="1" id="KW-0805">Transcription regulation</keyword>
<accession>A0ABU1D427</accession>
<evidence type="ECO:0000256" key="1">
    <source>
        <dbReference type="ARBA" id="ARBA00023015"/>
    </source>
</evidence>
<sequence length="93" mass="10123">MKPLTERELTCLQWVAIGKTSWETGRILGLAERTINFHIQNACRKLGVHGRQAAITMALQTGQLGLADNPHAPAPIVIPKKAARQQAEAEQSA</sequence>
<feature type="domain" description="HTH luxR-type" evidence="4">
    <location>
        <begin position="1"/>
        <end position="62"/>
    </location>
</feature>